<proteinExistence type="predicted"/>
<sequence length="118" mass="13258">MSTRTATTENICHKSIPTVVQILKRAPYRNAMSNVSERSQVQTTELENLGRLDSISLSFNIIRPHLNEQEISAKFIKQRYIIKVLSNDYPSTFANVAFLNELLVGASCCNLPIASFIL</sequence>
<evidence type="ECO:0000313" key="2">
    <source>
        <dbReference type="WBParaSite" id="PgR046_g070_t05"/>
    </source>
</evidence>
<organism evidence="1 2">
    <name type="scientific">Parascaris univalens</name>
    <name type="common">Nematode worm</name>
    <dbReference type="NCBI Taxonomy" id="6257"/>
    <lineage>
        <taxon>Eukaryota</taxon>
        <taxon>Metazoa</taxon>
        <taxon>Ecdysozoa</taxon>
        <taxon>Nematoda</taxon>
        <taxon>Chromadorea</taxon>
        <taxon>Rhabditida</taxon>
        <taxon>Spirurina</taxon>
        <taxon>Ascaridomorpha</taxon>
        <taxon>Ascaridoidea</taxon>
        <taxon>Ascarididae</taxon>
        <taxon>Parascaris</taxon>
    </lineage>
</organism>
<accession>A0A915BNG3</accession>
<name>A0A915BNG3_PARUN</name>
<evidence type="ECO:0000313" key="1">
    <source>
        <dbReference type="Proteomes" id="UP000887569"/>
    </source>
</evidence>
<dbReference type="AlphaFoldDB" id="A0A915BNG3"/>
<protein>
    <submittedName>
        <fullName evidence="2">Uncharacterized protein</fullName>
    </submittedName>
</protein>
<dbReference type="WBParaSite" id="PgR046_g070_t05">
    <property type="protein sequence ID" value="PgR046_g070_t05"/>
    <property type="gene ID" value="PgR046_g070"/>
</dbReference>
<keyword evidence="1" id="KW-1185">Reference proteome</keyword>
<reference evidence="2" key="1">
    <citation type="submission" date="2022-11" db="UniProtKB">
        <authorList>
            <consortium name="WormBaseParasite"/>
        </authorList>
    </citation>
    <scope>IDENTIFICATION</scope>
</reference>
<dbReference type="Proteomes" id="UP000887569">
    <property type="component" value="Unplaced"/>
</dbReference>